<dbReference type="PIRSF" id="PIRSF036483">
    <property type="entry name" value="PFK_XF0274"/>
    <property type="match status" value="1"/>
</dbReference>
<evidence type="ECO:0000256" key="6">
    <source>
        <dbReference type="HAMAP-Rule" id="MF_01978"/>
    </source>
</evidence>
<dbReference type="InterPro" id="IPR035966">
    <property type="entry name" value="PKF_sf"/>
</dbReference>
<dbReference type="HAMAP" id="MF_01978">
    <property type="entry name" value="Phosphofructokinase_II_B2"/>
    <property type="match status" value="1"/>
</dbReference>
<sequence length="400" mass="44706">MGRQRKPKVAIGQAGGPTAVLNSSLYSFIDKAYQDYEVYGIKHGFQGLVNKQFVKFDNKLLKQLEKSRDVPGAFLGSGRYPMNEKDMYQSIQNLKEQEIHALVFIGGNGTMWTCRQLEIIAQKMNYDLSVIGIPKTVDNDLHETDHSPGFGSAARYVALSVRDIGKDLQAMQNFESVRIIETMGRNVGWLTAASMYLKETEVQPPHFIYVPERPFILTNFLHDISETMKSIGHATVVVSEGIRDEKGELISQLSLTVDKHNTVLGGAAAFLAKTVSKELNLASRPELLGMNQRCSQLYVSPQDRIEAEALAKEAAHFLRKGSSGIMVTIIRESLQTDKYMFKIGCTDLAKVAGLERPLPTHFLDEKGTKITNEYRNWLRDIVGSDIKGYPKGLTELELSK</sequence>
<comment type="function">
    <text evidence="6">Catalyzes the phosphorylation of D-fructose 6-phosphate, the first committing step of glycolysis. Uses inorganic phosphate (PPi) as phosphoryl donor instead of ATP like common ATP-dependent phosphofructokinases (ATP-PFKs), which renders the reaction reversible, and can thus function both in glycolysis and gluconeogenesis. Consistently, PPi-PFK can replace the enzymes of both the forward (ATP-PFK) and reverse (fructose-bisphosphatase (FBPase)) reactions.</text>
</comment>
<feature type="binding site" evidence="6">
    <location>
        <position position="16"/>
    </location>
    <ligand>
        <name>diphosphate</name>
        <dbReference type="ChEBI" id="CHEBI:33019"/>
    </ligand>
</feature>
<comment type="subunit">
    <text evidence="6">Homodimer.</text>
</comment>
<dbReference type="Proteomes" id="UP001596147">
    <property type="component" value="Unassembled WGS sequence"/>
</dbReference>
<feature type="binding site" evidence="6">
    <location>
        <begin position="183"/>
        <end position="185"/>
    </location>
    <ligand>
        <name>substrate</name>
    </ligand>
</feature>
<dbReference type="InterPro" id="IPR000023">
    <property type="entry name" value="Phosphofructokinase_dom"/>
</dbReference>
<feature type="binding site" evidence="6">
    <location>
        <position position="240"/>
    </location>
    <ligand>
        <name>substrate</name>
    </ligand>
</feature>
<dbReference type="InterPro" id="IPR022953">
    <property type="entry name" value="ATP_PFK"/>
</dbReference>
<dbReference type="EC" id="2.7.1.90" evidence="6"/>
<evidence type="ECO:0000256" key="4">
    <source>
        <dbReference type="ARBA" id="ARBA00022777"/>
    </source>
</evidence>
<feature type="domain" description="Phosphofructokinase" evidence="7">
    <location>
        <begin position="8"/>
        <end position="318"/>
    </location>
</feature>
<comment type="pathway">
    <text evidence="6">Carbohydrate degradation; glycolysis; D-glyceraldehyde 3-phosphate and glycerone phosphate from D-glucose: step 3/4.</text>
</comment>
<dbReference type="SUPFAM" id="SSF53784">
    <property type="entry name" value="Phosphofructokinase"/>
    <property type="match status" value="1"/>
</dbReference>
<dbReference type="GO" id="GO:0047334">
    <property type="term" value="F:diphosphate-fructose-6-phosphate 1-phosphotransferase activity"/>
    <property type="evidence" value="ECO:0007669"/>
    <property type="project" value="UniProtKB-EC"/>
</dbReference>
<comment type="caution">
    <text evidence="8">The sequence shown here is derived from an EMBL/GenBank/DDBJ whole genome shotgun (WGS) entry which is preliminary data.</text>
</comment>
<comment type="similarity">
    <text evidence="6">Belongs to the phosphofructokinase type A (PFKA) family. PPi-dependent PFK group II subfamily. Clade 'B2' sub-subfamily.</text>
</comment>
<dbReference type="Gene3D" id="3.40.50.460">
    <property type="entry name" value="Phosphofructokinase domain"/>
    <property type="match status" value="1"/>
</dbReference>
<protein>
    <recommendedName>
        <fullName evidence="6">Pyrophosphate--fructose 6-phosphate 1-phosphotransferase</fullName>
        <ecNumber evidence="6">2.7.1.90</ecNumber>
    </recommendedName>
    <alternativeName>
        <fullName evidence="6">6-phosphofructokinase, pyrophosphate dependent</fullName>
    </alternativeName>
    <alternativeName>
        <fullName evidence="6">PPi-dependent phosphofructokinase</fullName>
        <shortName evidence="6">PPi-PFK</shortName>
    </alternativeName>
    <alternativeName>
        <fullName evidence="6">Pyrophosphate-dependent 6-phosphofructose-1-kinase</fullName>
    </alternativeName>
</protein>
<comment type="cofactor">
    <cofactor evidence="1 6">
        <name>Mg(2+)</name>
        <dbReference type="ChEBI" id="CHEBI:18420"/>
    </cofactor>
</comment>
<comment type="activity regulation">
    <text evidence="6">Non-allosteric.</text>
</comment>
<organism evidence="8 9">
    <name type="scientific">Lederbergia graminis</name>
    <dbReference type="NCBI Taxonomy" id="735518"/>
    <lineage>
        <taxon>Bacteria</taxon>
        <taxon>Bacillati</taxon>
        <taxon>Bacillota</taxon>
        <taxon>Bacilli</taxon>
        <taxon>Bacillales</taxon>
        <taxon>Bacillaceae</taxon>
        <taxon>Lederbergia</taxon>
    </lineage>
</organism>
<gene>
    <name evidence="6" type="primary">pfp</name>
    <name evidence="8" type="ORF">ACFPM4_07710</name>
</gene>
<feature type="binding site" evidence="6">
    <location>
        <position position="108"/>
    </location>
    <ligand>
        <name>Mg(2+)</name>
        <dbReference type="ChEBI" id="CHEBI:18420"/>
        <note>catalytic</note>
    </ligand>
</feature>
<reference evidence="9" key="1">
    <citation type="journal article" date="2019" name="Int. J. Syst. Evol. Microbiol.">
        <title>The Global Catalogue of Microorganisms (GCM) 10K type strain sequencing project: providing services to taxonomists for standard genome sequencing and annotation.</title>
        <authorList>
            <consortium name="The Broad Institute Genomics Platform"/>
            <consortium name="The Broad Institute Genome Sequencing Center for Infectious Disease"/>
            <person name="Wu L."/>
            <person name="Ma J."/>
        </authorList>
    </citation>
    <scope>NUCLEOTIDE SEQUENCE [LARGE SCALE GENOMIC DNA]</scope>
    <source>
        <strain evidence="9">CGMCC 1.12237</strain>
    </source>
</reference>
<keyword evidence="9" id="KW-1185">Reference proteome</keyword>
<keyword evidence="6" id="KW-0324">Glycolysis</keyword>
<evidence type="ECO:0000256" key="3">
    <source>
        <dbReference type="ARBA" id="ARBA00022723"/>
    </source>
</evidence>
<evidence type="ECO:0000313" key="9">
    <source>
        <dbReference type="Proteomes" id="UP001596147"/>
    </source>
</evidence>
<evidence type="ECO:0000259" key="7">
    <source>
        <dbReference type="Pfam" id="PF00365"/>
    </source>
</evidence>
<feature type="site" description="Important for catalytic activity; stabilizes the transition state when the phosphoryl donor is PPi" evidence="6">
    <location>
        <position position="135"/>
    </location>
</feature>
<dbReference type="RefSeq" id="WP_382349765.1">
    <property type="nucleotide sequence ID" value="NZ_JBHSMC010000010.1"/>
</dbReference>
<keyword evidence="5 6" id="KW-0460">Magnesium</keyword>
<dbReference type="PANTHER" id="PTHR45770">
    <property type="entry name" value="ATP-DEPENDENT 6-PHOSPHOFRUCTOKINASE 1"/>
    <property type="match status" value="1"/>
</dbReference>
<keyword evidence="3 6" id="KW-0479">Metal-binding</keyword>
<feature type="active site" description="Proton acceptor" evidence="6">
    <location>
        <position position="138"/>
    </location>
</feature>
<dbReference type="EMBL" id="JBHSMC010000010">
    <property type="protein sequence ID" value="MFC5464636.1"/>
    <property type="molecule type" value="Genomic_DNA"/>
</dbReference>
<keyword evidence="6" id="KW-0963">Cytoplasm</keyword>
<dbReference type="InterPro" id="IPR050929">
    <property type="entry name" value="PFKA"/>
</dbReference>
<evidence type="ECO:0000313" key="8">
    <source>
        <dbReference type="EMBL" id="MFC5464636.1"/>
    </source>
</evidence>
<feature type="binding site" evidence="6">
    <location>
        <begin position="136"/>
        <end position="138"/>
    </location>
    <ligand>
        <name>substrate</name>
    </ligand>
</feature>
<dbReference type="Gene3D" id="3.40.50.450">
    <property type="match status" value="1"/>
</dbReference>
<dbReference type="NCBIfam" id="NF010675">
    <property type="entry name" value="PRK14072.1"/>
    <property type="match status" value="1"/>
</dbReference>
<dbReference type="PRINTS" id="PR00476">
    <property type="entry name" value="PHFRCTKINASE"/>
</dbReference>
<accession>A0ABW0LH32</accession>
<name>A0ABW0LH32_9BACI</name>
<comment type="catalytic activity">
    <reaction evidence="6">
        <text>beta-D-fructose 6-phosphate + diphosphate = beta-D-fructose 1,6-bisphosphate + phosphate + H(+)</text>
        <dbReference type="Rhea" id="RHEA:13613"/>
        <dbReference type="ChEBI" id="CHEBI:15378"/>
        <dbReference type="ChEBI" id="CHEBI:32966"/>
        <dbReference type="ChEBI" id="CHEBI:33019"/>
        <dbReference type="ChEBI" id="CHEBI:43474"/>
        <dbReference type="ChEBI" id="CHEBI:57634"/>
        <dbReference type="EC" id="2.7.1.90"/>
    </reaction>
</comment>
<evidence type="ECO:0000256" key="2">
    <source>
        <dbReference type="ARBA" id="ARBA00022679"/>
    </source>
</evidence>
<proteinExistence type="inferred from homology"/>
<comment type="caution">
    <text evidence="6">Lacks conserved residue(s) required for the propagation of feature annotation.</text>
</comment>
<evidence type="ECO:0000256" key="1">
    <source>
        <dbReference type="ARBA" id="ARBA00001946"/>
    </source>
</evidence>
<dbReference type="Pfam" id="PF00365">
    <property type="entry name" value="PFK"/>
    <property type="match status" value="1"/>
</dbReference>
<comment type="subcellular location">
    <subcellularLocation>
        <location evidence="6">Cytoplasm</location>
    </subcellularLocation>
</comment>
<keyword evidence="2 6" id="KW-0808">Transferase</keyword>
<evidence type="ECO:0000256" key="5">
    <source>
        <dbReference type="ARBA" id="ARBA00022842"/>
    </source>
</evidence>
<dbReference type="InterPro" id="IPR011404">
    <property type="entry name" value="PPi-PFK"/>
</dbReference>
<keyword evidence="4 6" id="KW-0418">Kinase</keyword>